<evidence type="ECO:0000313" key="2">
    <source>
        <dbReference type="Proteomes" id="UP000026960"/>
    </source>
</evidence>
<proteinExistence type="predicted"/>
<dbReference type="EnsemblPlants" id="OBART06G06180.1">
    <property type="protein sequence ID" value="OBART06G06180.1"/>
    <property type="gene ID" value="OBART06G06180"/>
</dbReference>
<dbReference type="Gramene" id="OBART06G06180.1">
    <property type="protein sequence ID" value="OBART06G06180.1"/>
    <property type="gene ID" value="OBART06G06180"/>
</dbReference>
<reference evidence="1" key="1">
    <citation type="journal article" date="2009" name="Rice">
        <title>De Novo Next Generation Sequencing of Plant Genomes.</title>
        <authorList>
            <person name="Rounsley S."/>
            <person name="Marri P.R."/>
            <person name="Yu Y."/>
            <person name="He R."/>
            <person name="Sisneros N."/>
            <person name="Goicoechea J.L."/>
            <person name="Lee S.J."/>
            <person name="Angelova A."/>
            <person name="Kudrna D."/>
            <person name="Luo M."/>
            <person name="Affourtit J."/>
            <person name="Desany B."/>
            <person name="Knight J."/>
            <person name="Niazi F."/>
            <person name="Egholm M."/>
            <person name="Wing R.A."/>
        </authorList>
    </citation>
    <scope>NUCLEOTIDE SEQUENCE [LARGE SCALE GENOMIC DNA]</scope>
    <source>
        <strain evidence="1">cv. IRGC 105608</strain>
    </source>
</reference>
<dbReference type="PaxDb" id="65489-OBART06G06180.1"/>
<dbReference type="HOGENOM" id="CLU_1899461_0_0_1"/>
<reference evidence="1" key="2">
    <citation type="submission" date="2015-03" db="UniProtKB">
        <authorList>
            <consortium name="EnsemblPlants"/>
        </authorList>
    </citation>
    <scope>IDENTIFICATION</scope>
</reference>
<protein>
    <submittedName>
        <fullName evidence="1">Uncharacterized protein</fullName>
    </submittedName>
</protein>
<accession>A0A0D3GDT4</accession>
<evidence type="ECO:0000313" key="1">
    <source>
        <dbReference type="EnsemblPlants" id="OBART06G06180.1"/>
    </source>
</evidence>
<organism evidence="1">
    <name type="scientific">Oryza barthii</name>
    <dbReference type="NCBI Taxonomy" id="65489"/>
    <lineage>
        <taxon>Eukaryota</taxon>
        <taxon>Viridiplantae</taxon>
        <taxon>Streptophyta</taxon>
        <taxon>Embryophyta</taxon>
        <taxon>Tracheophyta</taxon>
        <taxon>Spermatophyta</taxon>
        <taxon>Magnoliopsida</taxon>
        <taxon>Liliopsida</taxon>
        <taxon>Poales</taxon>
        <taxon>Poaceae</taxon>
        <taxon>BOP clade</taxon>
        <taxon>Oryzoideae</taxon>
        <taxon>Oryzeae</taxon>
        <taxon>Oryzinae</taxon>
        <taxon>Oryza</taxon>
    </lineage>
</organism>
<dbReference type="AlphaFoldDB" id="A0A0D3GDT4"/>
<dbReference type="Proteomes" id="UP000026960">
    <property type="component" value="Chromosome 6"/>
</dbReference>
<sequence length="135" mass="14911">MPSFSVVGIVCTASYSRGARRSMVTRWVARREKLVGQLRGVGSEEVHRLWELVEDLVGSVAHVKRILSAAAHAGRTSLAPALLGGEAHRGLRTRGEARRRSHTRDGLGWLHARFQSFLPLLSHPSPSLRCPSPFR</sequence>
<name>A0A0D3GDT4_9ORYZ</name>
<keyword evidence="2" id="KW-1185">Reference proteome</keyword>